<evidence type="ECO:0000313" key="2">
    <source>
        <dbReference type="Proteomes" id="UP000660862"/>
    </source>
</evidence>
<dbReference type="AlphaFoldDB" id="A0A917HRX0"/>
<keyword evidence="2" id="KW-1185">Reference proteome</keyword>
<sequence>MPFFLLATEKPVKVLLIDGFSNHNWQLNNALIMIRALYWLATKKDDLPVPVDFPTENTISLRPDFK</sequence>
<comment type="caution">
    <text evidence="1">The sequence shown here is derived from an EMBL/GenBank/DDBJ whole genome shotgun (WGS) entry which is preliminary data.</text>
</comment>
<organism evidence="1 2">
    <name type="scientific">Parapedobacter pyrenivorans</name>
    <dbReference type="NCBI Taxonomy" id="1305674"/>
    <lineage>
        <taxon>Bacteria</taxon>
        <taxon>Pseudomonadati</taxon>
        <taxon>Bacteroidota</taxon>
        <taxon>Sphingobacteriia</taxon>
        <taxon>Sphingobacteriales</taxon>
        <taxon>Sphingobacteriaceae</taxon>
        <taxon>Parapedobacter</taxon>
    </lineage>
</organism>
<evidence type="ECO:0000313" key="1">
    <source>
        <dbReference type="EMBL" id="GGG88526.1"/>
    </source>
</evidence>
<name>A0A917HRX0_9SPHI</name>
<proteinExistence type="predicted"/>
<reference evidence="1" key="1">
    <citation type="journal article" date="2014" name="Int. J. Syst. Evol. Microbiol.">
        <title>Complete genome sequence of Corynebacterium casei LMG S-19264T (=DSM 44701T), isolated from a smear-ripened cheese.</title>
        <authorList>
            <consortium name="US DOE Joint Genome Institute (JGI-PGF)"/>
            <person name="Walter F."/>
            <person name="Albersmeier A."/>
            <person name="Kalinowski J."/>
            <person name="Ruckert C."/>
        </authorList>
    </citation>
    <scope>NUCLEOTIDE SEQUENCE</scope>
    <source>
        <strain evidence="1">CGMCC 1.12195</strain>
    </source>
</reference>
<dbReference type="EMBL" id="BMER01000001">
    <property type="protein sequence ID" value="GGG88526.1"/>
    <property type="molecule type" value="Genomic_DNA"/>
</dbReference>
<accession>A0A917HRX0</accession>
<gene>
    <name evidence="1" type="ORF">GCM10007415_23230</name>
</gene>
<protein>
    <submittedName>
        <fullName evidence="1">Uncharacterized protein</fullName>
    </submittedName>
</protein>
<dbReference type="Proteomes" id="UP000660862">
    <property type="component" value="Unassembled WGS sequence"/>
</dbReference>
<reference evidence="1" key="2">
    <citation type="submission" date="2020-09" db="EMBL/GenBank/DDBJ databases">
        <authorList>
            <person name="Sun Q."/>
            <person name="Zhou Y."/>
        </authorList>
    </citation>
    <scope>NUCLEOTIDE SEQUENCE</scope>
    <source>
        <strain evidence="1">CGMCC 1.12195</strain>
    </source>
</reference>